<organism evidence="4 5">
    <name type="scientific">Oribacterium sinus</name>
    <dbReference type="NCBI Taxonomy" id="237576"/>
    <lineage>
        <taxon>Bacteria</taxon>
        <taxon>Bacillati</taxon>
        <taxon>Bacillota</taxon>
        <taxon>Clostridia</taxon>
        <taxon>Lachnospirales</taxon>
        <taxon>Lachnospiraceae</taxon>
        <taxon>Oribacterium</taxon>
    </lineage>
</organism>
<dbReference type="PANTHER" id="PTHR46558">
    <property type="entry name" value="TRACRIPTIONAL REGULATORY PROTEIN-RELATED-RELATED"/>
    <property type="match status" value="1"/>
</dbReference>
<keyword evidence="2" id="KW-1133">Transmembrane helix</keyword>
<evidence type="ECO:0000313" key="4">
    <source>
        <dbReference type="EMBL" id="MBB6040420.1"/>
    </source>
</evidence>
<dbReference type="Pfam" id="PF01381">
    <property type="entry name" value="HTH_3"/>
    <property type="match status" value="1"/>
</dbReference>
<dbReference type="SUPFAM" id="SSF47413">
    <property type="entry name" value="lambda repressor-like DNA-binding domains"/>
    <property type="match status" value="1"/>
</dbReference>
<evidence type="ECO:0000259" key="3">
    <source>
        <dbReference type="PROSITE" id="PS50943"/>
    </source>
</evidence>
<feature type="transmembrane region" description="Helical" evidence="2">
    <location>
        <begin position="202"/>
        <end position="224"/>
    </location>
</feature>
<dbReference type="Gene3D" id="1.10.260.40">
    <property type="entry name" value="lambda repressor-like DNA-binding domains"/>
    <property type="match status" value="1"/>
</dbReference>
<evidence type="ECO:0000256" key="1">
    <source>
        <dbReference type="ARBA" id="ARBA00023125"/>
    </source>
</evidence>
<keyword evidence="2" id="KW-0812">Transmembrane</keyword>
<comment type="caution">
    <text evidence="4">The sequence shown here is derived from an EMBL/GenBank/DDBJ whole genome shotgun (WGS) entry which is preliminary data.</text>
</comment>
<feature type="transmembrane region" description="Helical" evidence="2">
    <location>
        <begin position="140"/>
        <end position="160"/>
    </location>
</feature>
<protein>
    <submittedName>
        <fullName evidence="4">Transcriptional regulator with XRE-family HTH domain</fullName>
    </submittedName>
</protein>
<feature type="domain" description="HTH cro/C1-type" evidence="3">
    <location>
        <begin position="7"/>
        <end position="61"/>
    </location>
</feature>
<dbReference type="AlphaFoldDB" id="A0A7W9SFH9"/>
<dbReference type="Proteomes" id="UP000522163">
    <property type="component" value="Unassembled WGS sequence"/>
</dbReference>
<name>A0A7W9SFH9_9FIRM</name>
<feature type="transmembrane region" description="Helical" evidence="2">
    <location>
        <begin position="107"/>
        <end position="128"/>
    </location>
</feature>
<accession>A0A7W9SFH9</accession>
<gene>
    <name evidence="4" type="ORF">HNQ46_000383</name>
</gene>
<dbReference type="SMART" id="SM00530">
    <property type="entry name" value="HTH_XRE"/>
    <property type="match status" value="1"/>
</dbReference>
<evidence type="ECO:0000256" key="2">
    <source>
        <dbReference type="SAM" id="Phobius"/>
    </source>
</evidence>
<proteinExistence type="predicted"/>
<feature type="transmembrane region" description="Helical" evidence="2">
    <location>
        <begin position="283"/>
        <end position="299"/>
    </location>
</feature>
<evidence type="ECO:0000313" key="5">
    <source>
        <dbReference type="Proteomes" id="UP000522163"/>
    </source>
</evidence>
<dbReference type="PANTHER" id="PTHR46558:SF4">
    <property type="entry name" value="DNA-BIDING PHAGE PROTEIN"/>
    <property type="match status" value="1"/>
</dbReference>
<feature type="transmembrane region" description="Helical" evidence="2">
    <location>
        <begin position="305"/>
        <end position="324"/>
    </location>
</feature>
<dbReference type="PROSITE" id="PS50943">
    <property type="entry name" value="HTH_CROC1"/>
    <property type="match status" value="1"/>
</dbReference>
<keyword evidence="2" id="KW-0472">Membrane</keyword>
<feature type="transmembrane region" description="Helical" evidence="2">
    <location>
        <begin position="236"/>
        <end position="262"/>
    </location>
</feature>
<reference evidence="4 5" key="1">
    <citation type="submission" date="2020-08" db="EMBL/GenBank/DDBJ databases">
        <title>Genomic Encyclopedia of Type Strains, Phase IV (KMG-IV): sequencing the most valuable type-strain genomes for metagenomic binning, comparative biology and taxonomic classification.</title>
        <authorList>
            <person name="Goeker M."/>
        </authorList>
    </citation>
    <scope>NUCLEOTIDE SEQUENCE [LARGE SCALE GENOMIC DNA]</scope>
    <source>
        <strain evidence="4 5">DSM 17245</strain>
    </source>
</reference>
<dbReference type="CDD" id="cd00093">
    <property type="entry name" value="HTH_XRE"/>
    <property type="match status" value="1"/>
</dbReference>
<dbReference type="GO" id="GO:0003677">
    <property type="term" value="F:DNA binding"/>
    <property type="evidence" value="ECO:0007669"/>
    <property type="project" value="UniProtKB-KW"/>
</dbReference>
<dbReference type="EMBL" id="JACHHH010000002">
    <property type="protein sequence ID" value="MBB6040420.1"/>
    <property type="molecule type" value="Genomic_DNA"/>
</dbReference>
<keyword evidence="1" id="KW-0238">DNA-binding</keyword>
<dbReference type="RefSeq" id="WP_183682264.1">
    <property type="nucleotide sequence ID" value="NZ_JACHHH010000002.1"/>
</dbReference>
<sequence length="331" mass="36945">MILADKIIELRKKNGWSQEDLAEKLEVSRQSISKWEGAQSIPDMNKILKLSEVFSVSTDYLLKDEIELDSPGEAPKIDTESSLKEVPVSIEEANAFLAHKNQAASQIALGVLLCILSPSLLIALSTLQESSLLPLSEGKAVGIGVLFLFLLAGVGVALFIKNSIEGDRFHYMEKELLNTAYGVNGMVQEKKSRYQGTYTSQMILGIFLCIIAVSPIFISMIIFGEDDLHTALAVPFLLLFVAVGVFQIVKTNIIWDALNMLLEQGDYRREKKMDEHKNETIGQIYWCSVTAIYLAYSFITRRWDISWIIWPVAGVGYGAIRGIVNSFRTKI</sequence>
<dbReference type="InterPro" id="IPR001387">
    <property type="entry name" value="Cro/C1-type_HTH"/>
</dbReference>
<dbReference type="InterPro" id="IPR010982">
    <property type="entry name" value="Lambda_DNA-bd_dom_sf"/>
</dbReference>
<dbReference type="GeneID" id="85013949"/>